<feature type="active site" description="Nucleophile" evidence="7">
    <location>
        <position position="271"/>
    </location>
</feature>
<evidence type="ECO:0000256" key="4">
    <source>
        <dbReference type="ARBA" id="ARBA00022785"/>
    </source>
</evidence>
<dbReference type="InterPro" id="IPR050076">
    <property type="entry name" value="ArchSynthase1/Queuine_TRR"/>
</dbReference>
<comment type="catalytic activity">
    <reaction evidence="6 7">
        <text>7-aminomethyl-7-carbaguanine + guanosine(34) in tRNA = 7-aminomethyl-7-carbaguanosine(34) in tRNA + guanine</text>
        <dbReference type="Rhea" id="RHEA:24104"/>
        <dbReference type="Rhea" id="RHEA-COMP:10341"/>
        <dbReference type="Rhea" id="RHEA-COMP:10342"/>
        <dbReference type="ChEBI" id="CHEBI:16235"/>
        <dbReference type="ChEBI" id="CHEBI:58703"/>
        <dbReference type="ChEBI" id="CHEBI:74269"/>
        <dbReference type="ChEBI" id="CHEBI:82833"/>
        <dbReference type="EC" id="2.4.2.29"/>
    </reaction>
</comment>
<evidence type="ECO:0000313" key="10">
    <source>
        <dbReference type="Proteomes" id="UP001171751"/>
    </source>
</evidence>
<feature type="region of interest" description="RNA binding" evidence="7">
    <location>
        <begin position="252"/>
        <end position="258"/>
    </location>
</feature>
<dbReference type="GO" id="GO:0008479">
    <property type="term" value="F:tRNA-guanosine(34) queuine transglycosylase activity"/>
    <property type="evidence" value="ECO:0007669"/>
    <property type="project" value="UniProtKB-UniRule"/>
</dbReference>
<sequence length="382" mass="43493">MTVEGPMKFTILKEEKHTGARLGLLETPHGSYETPMFMPVGTQATVKTMAPEELKDMGSGIILSNTYHLWLRPGEDLVEEAGGLHQFMNWDQAILTDSGGFQVFSLAKIRNIQEDGVRFKSHLDGSDLFLSPEKSIDIQNKLGADIIMSFDECPPKDYNHSQMKESMERTLRWAERGKLAHARPHDQALFGIAQGGVFEDLRSWHAKELADMDFDGYSIGGVSVGETKEDMYRAVDYAIPHLPKSKPRYLMGIGTPDAIIEGAIRGIDMQDCVLPTRIARNGTAMTHFGRVVVRNAKYERDFTPLDPMCDCYCCQNYTRAYLRHLIKTKEVLGMRLISYHNLRFLIKVTEDIRQAIKDDNLIDYRDEFFERYGYNEPSAKDF</sequence>
<evidence type="ECO:0000256" key="6">
    <source>
        <dbReference type="ARBA" id="ARBA00050112"/>
    </source>
</evidence>
<dbReference type="NCBIfam" id="TIGR00449">
    <property type="entry name" value="tgt_general"/>
    <property type="match status" value="1"/>
</dbReference>
<accession>A0AA43UC23</accession>
<reference evidence="9" key="1">
    <citation type="submission" date="2023-07" db="EMBL/GenBank/DDBJ databases">
        <title>Between Cages and Wild: Unraveling the Impact of Captivity on Animal Microbiomes and Antimicrobial Resistance.</title>
        <authorList>
            <person name="Schmartz G.P."/>
            <person name="Rehner J."/>
            <person name="Schuff M.J."/>
            <person name="Becker S.L."/>
            <person name="Kravczyk M."/>
            <person name="Gurevich A."/>
            <person name="Francke R."/>
            <person name="Mueller R."/>
            <person name="Keller V."/>
            <person name="Keller A."/>
        </authorList>
    </citation>
    <scope>NUCLEOTIDE SEQUENCE</scope>
    <source>
        <strain evidence="9">S39M_St_73</strain>
    </source>
</reference>
<organism evidence="9 10">
    <name type="scientific">Atopococcus tabaci</name>
    <dbReference type="NCBI Taxonomy" id="269774"/>
    <lineage>
        <taxon>Bacteria</taxon>
        <taxon>Bacillati</taxon>
        <taxon>Bacillota</taxon>
        <taxon>Bacilli</taxon>
        <taxon>Lactobacillales</taxon>
        <taxon>Carnobacteriaceae</taxon>
        <taxon>Atopococcus</taxon>
    </lineage>
</organism>
<dbReference type="InterPro" id="IPR002616">
    <property type="entry name" value="tRNA_ribo_trans-like"/>
</dbReference>
<dbReference type="InterPro" id="IPR004803">
    <property type="entry name" value="TGT"/>
</dbReference>
<keyword evidence="10" id="KW-1185">Reference proteome</keyword>
<dbReference type="InterPro" id="IPR036511">
    <property type="entry name" value="TGT-like_sf"/>
</dbReference>
<dbReference type="PANTHER" id="PTHR46499:SF1">
    <property type="entry name" value="QUEUINE TRNA-RIBOSYLTRANSFERASE"/>
    <property type="match status" value="1"/>
</dbReference>
<evidence type="ECO:0000256" key="2">
    <source>
        <dbReference type="ARBA" id="ARBA00022679"/>
    </source>
</evidence>
<dbReference type="Gene3D" id="3.20.20.105">
    <property type="entry name" value="Queuine tRNA-ribosyltransferase-like"/>
    <property type="match status" value="1"/>
</dbReference>
<dbReference type="GO" id="GO:0046872">
    <property type="term" value="F:metal ion binding"/>
    <property type="evidence" value="ECO:0007669"/>
    <property type="project" value="UniProtKB-KW"/>
</dbReference>
<dbReference type="EC" id="2.4.2.29" evidence="7"/>
<feature type="binding site" evidence="7">
    <location>
        <position position="311"/>
    </location>
    <ligand>
        <name>Zn(2+)</name>
        <dbReference type="ChEBI" id="CHEBI:29105"/>
    </ligand>
</feature>
<comment type="subunit">
    <text evidence="7">Homodimer. Within each dimer, one monomer is responsible for RNA recognition and catalysis, while the other monomer binds to the replacement base PreQ1.</text>
</comment>
<dbReference type="NCBIfam" id="TIGR00430">
    <property type="entry name" value="Q_tRNA_tgt"/>
    <property type="match status" value="1"/>
</dbReference>
<keyword evidence="1 7" id="KW-0328">Glycosyltransferase</keyword>
<feature type="binding site" evidence="7">
    <location>
        <position position="151"/>
    </location>
    <ligand>
        <name>substrate</name>
    </ligand>
</feature>
<feature type="binding site" evidence="7">
    <location>
        <position position="309"/>
    </location>
    <ligand>
        <name>Zn(2+)</name>
        <dbReference type="ChEBI" id="CHEBI:29105"/>
    </ligand>
</feature>
<feature type="region of interest" description="RNA binding; important for wobble base 34 recognition" evidence="7">
    <location>
        <begin position="276"/>
        <end position="280"/>
    </location>
</feature>
<dbReference type="HAMAP" id="MF_00168">
    <property type="entry name" value="Q_tRNA_Tgt"/>
    <property type="match status" value="1"/>
</dbReference>
<feature type="binding site" evidence="7">
    <location>
        <position position="314"/>
    </location>
    <ligand>
        <name>Zn(2+)</name>
        <dbReference type="ChEBI" id="CHEBI:29105"/>
    </ligand>
</feature>
<keyword evidence="4 7" id="KW-0671">Queuosine biosynthesis</keyword>
<comment type="similarity">
    <text evidence="7">Belongs to the queuine tRNA-ribosyltransferase family.</text>
</comment>
<feature type="binding site" evidence="7">
    <location>
        <position position="221"/>
    </location>
    <ligand>
        <name>substrate</name>
    </ligand>
</feature>
<evidence type="ECO:0000256" key="7">
    <source>
        <dbReference type="HAMAP-Rule" id="MF_00168"/>
    </source>
</evidence>
<comment type="function">
    <text evidence="7">Catalyzes the base-exchange of a guanine (G) residue with the queuine precursor 7-aminomethyl-7-deazaguanine (PreQ1) at position 34 (anticodon wobble position) in tRNAs with GU(N) anticodons (tRNA-Asp, -Asn, -His and -Tyr). Catalysis occurs through a double-displacement mechanism. The nucleophile active site attacks the C1' of nucleotide 34 to detach the guanine base from the RNA, forming a covalent enzyme-RNA intermediate. The proton acceptor active site deprotonates the incoming PreQ1, allowing a nucleophilic attack on the C1' of the ribose to form the product. After dissociation, two additional enzymatic reactions on the tRNA convert PreQ1 to queuine (Q), resulting in the hypermodified nucleoside queuosine (7-(((4,5-cis-dihydroxy-2-cyclopenten-1-yl)amino)methyl)-7-deazaguanosine).</text>
</comment>
<dbReference type="GO" id="GO:0008616">
    <property type="term" value="P:tRNA queuosine(34) biosynthetic process"/>
    <property type="evidence" value="ECO:0007669"/>
    <property type="project" value="UniProtKB-UniRule"/>
</dbReference>
<keyword evidence="7" id="KW-0479">Metal-binding</keyword>
<feature type="binding site" evidence="7">
    <location>
        <begin position="97"/>
        <end position="101"/>
    </location>
    <ligand>
        <name>substrate</name>
    </ligand>
</feature>
<protein>
    <recommendedName>
        <fullName evidence="7">Queuine tRNA-ribosyltransferase</fullName>
        <ecNumber evidence="7">2.4.2.29</ecNumber>
    </recommendedName>
    <alternativeName>
        <fullName evidence="7">Guanine insertion enzyme</fullName>
    </alternativeName>
    <alternativeName>
        <fullName evidence="7">tRNA-guanine transglycosylase</fullName>
    </alternativeName>
</protein>
<dbReference type="EMBL" id="JAUNQW010000007">
    <property type="protein sequence ID" value="MDO5457209.1"/>
    <property type="molecule type" value="Genomic_DNA"/>
</dbReference>
<keyword evidence="2 7" id="KW-0808">Transferase</keyword>
<evidence type="ECO:0000256" key="1">
    <source>
        <dbReference type="ARBA" id="ARBA00022676"/>
    </source>
</evidence>
<keyword evidence="5 7" id="KW-0862">Zinc</keyword>
<comment type="cofactor">
    <cofactor evidence="7">
        <name>Zn(2+)</name>
        <dbReference type="ChEBI" id="CHEBI:29105"/>
    </cofactor>
    <text evidence="7">Binds 1 zinc ion per subunit.</text>
</comment>
<feature type="binding site" evidence="7">
    <location>
        <position position="340"/>
    </location>
    <ligand>
        <name>Zn(2+)</name>
        <dbReference type="ChEBI" id="CHEBI:29105"/>
    </ligand>
</feature>
<proteinExistence type="inferred from homology"/>
<feature type="active site" description="Proton acceptor" evidence="7">
    <location>
        <position position="97"/>
    </location>
</feature>
<evidence type="ECO:0000256" key="3">
    <source>
        <dbReference type="ARBA" id="ARBA00022694"/>
    </source>
</evidence>
<dbReference type="FunFam" id="3.20.20.105:FF:000001">
    <property type="entry name" value="Queuine tRNA-ribosyltransferase"/>
    <property type="match status" value="1"/>
</dbReference>
<evidence type="ECO:0000313" key="9">
    <source>
        <dbReference type="EMBL" id="MDO5457209.1"/>
    </source>
</evidence>
<dbReference type="Proteomes" id="UP001171751">
    <property type="component" value="Unassembled WGS sequence"/>
</dbReference>
<keyword evidence="3 7" id="KW-0819">tRNA processing</keyword>
<dbReference type="AlphaFoldDB" id="A0AA43UC23"/>
<dbReference type="SUPFAM" id="SSF51713">
    <property type="entry name" value="tRNA-guanine transglycosylase"/>
    <property type="match status" value="1"/>
</dbReference>
<comment type="caution">
    <text evidence="9">The sequence shown here is derived from an EMBL/GenBank/DDBJ whole genome shotgun (WGS) entry which is preliminary data.</text>
</comment>
<gene>
    <name evidence="7 9" type="primary">tgt</name>
    <name evidence="9" type="ORF">Q4F26_02605</name>
</gene>
<evidence type="ECO:0000256" key="5">
    <source>
        <dbReference type="ARBA" id="ARBA00022833"/>
    </source>
</evidence>
<name>A0AA43UC23_9LACT</name>
<dbReference type="PANTHER" id="PTHR46499">
    <property type="entry name" value="QUEUINE TRNA-RIBOSYLTRANSFERASE"/>
    <property type="match status" value="1"/>
</dbReference>
<evidence type="ECO:0000259" key="8">
    <source>
        <dbReference type="Pfam" id="PF01702"/>
    </source>
</evidence>
<dbReference type="GO" id="GO:0005829">
    <property type="term" value="C:cytosol"/>
    <property type="evidence" value="ECO:0007669"/>
    <property type="project" value="TreeGrafter"/>
</dbReference>
<feature type="domain" description="tRNA-guanine(15) transglycosylase-like" evidence="8">
    <location>
        <begin position="18"/>
        <end position="372"/>
    </location>
</feature>
<dbReference type="Pfam" id="PF01702">
    <property type="entry name" value="TGT"/>
    <property type="match status" value="1"/>
</dbReference>
<feature type="binding site" evidence="7">
    <location>
        <position position="194"/>
    </location>
    <ligand>
        <name>substrate</name>
    </ligand>
</feature>
<comment type="pathway">
    <text evidence="7">tRNA modification; tRNA-queuosine biosynthesis.</text>
</comment>